<evidence type="ECO:0000313" key="18">
    <source>
        <dbReference type="Proteomes" id="UP000189735"/>
    </source>
</evidence>
<dbReference type="SUPFAM" id="SSF103190">
    <property type="entry name" value="Sensory domain-like"/>
    <property type="match status" value="1"/>
</dbReference>
<evidence type="ECO:0000256" key="9">
    <source>
        <dbReference type="ARBA" id="ARBA00022777"/>
    </source>
</evidence>
<dbReference type="InterPro" id="IPR005467">
    <property type="entry name" value="His_kinase_dom"/>
</dbReference>
<protein>
    <recommendedName>
        <fullName evidence="3">histidine kinase</fullName>
        <ecNumber evidence="3">2.7.13.3</ecNumber>
    </recommendedName>
</protein>
<dbReference type="InterPro" id="IPR033463">
    <property type="entry name" value="sCache_3"/>
</dbReference>
<dbReference type="InterPro" id="IPR035965">
    <property type="entry name" value="PAS-like_dom_sf"/>
</dbReference>
<evidence type="ECO:0000256" key="15">
    <source>
        <dbReference type="SAM" id="Phobius"/>
    </source>
</evidence>
<dbReference type="PRINTS" id="PR00344">
    <property type="entry name" value="BCTRLSENSOR"/>
</dbReference>
<dbReference type="GO" id="GO:0005886">
    <property type="term" value="C:plasma membrane"/>
    <property type="evidence" value="ECO:0007669"/>
    <property type="project" value="UniProtKB-SubCell"/>
</dbReference>
<dbReference type="InterPro" id="IPR016120">
    <property type="entry name" value="Sig_transdc_His_kin_SpoOB"/>
</dbReference>
<dbReference type="GO" id="GO:0005524">
    <property type="term" value="F:ATP binding"/>
    <property type="evidence" value="ECO:0007669"/>
    <property type="project" value="UniProtKB-KW"/>
</dbReference>
<keyword evidence="6" id="KW-0808">Transferase</keyword>
<sequence length="586" mass="61059">MRFATRVVLLQTATAVAVVAVCAVVFLLLGIQQLRAEAETSALNIARTLAVDPQVRADVAEMSADPGTPSAAELRDGELQRLAGAVTERTGTLFVVITDDHGIRLAHPDADALGQPVSTDYREVLAGKEVVTWEQGTLGVSARAKVPVLPPDGEGTAPVGEVSVGFEPSSVFSDLPALIGGIVAAAGVALLLAALSAMLLRRRWERLTLGLQPEELVALVQNQAAVLDGVGDGVVALDADGMVRLCNETARELLDLADPEGKSLAALGVAPDILVAVREGTAGDGIVSGGRVLYVDAQPVRRDGRDLGTVLIVRDRTDLMALSERLETVRAMTSALRVQRHEFANRLHVAVGLLDAGRGPEAREFLGEQLQRGPVDYPVENIDLIGDALLHALIGAHALEAGERGVRLSVAADSLLLSPLREVEDVAAVLGNLVDNAVRAAVAGSEPRSVSVGCYGDGPDLVLTVSDSGPGVASDVDLFRRRDSSRGDSSRGDTDRIHGLGVGLPLSRELARRRGGDVWLIESGRPDADQPGPGSAQAAGSAADRGASGAVFGARLRDVLETTPLEVTSLETTPLEIAQPAKDVAP</sequence>
<keyword evidence="7 15" id="KW-0812">Transmembrane</keyword>
<evidence type="ECO:0000256" key="11">
    <source>
        <dbReference type="ARBA" id="ARBA00022989"/>
    </source>
</evidence>
<gene>
    <name evidence="17" type="ORF">SAMN06295879_2446</name>
</gene>
<evidence type="ECO:0000256" key="4">
    <source>
        <dbReference type="ARBA" id="ARBA00022475"/>
    </source>
</evidence>
<evidence type="ECO:0000256" key="1">
    <source>
        <dbReference type="ARBA" id="ARBA00000085"/>
    </source>
</evidence>
<organism evidence="17 18">
    <name type="scientific">Agreia bicolorata</name>
    <dbReference type="NCBI Taxonomy" id="110935"/>
    <lineage>
        <taxon>Bacteria</taxon>
        <taxon>Bacillati</taxon>
        <taxon>Actinomycetota</taxon>
        <taxon>Actinomycetes</taxon>
        <taxon>Micrococcales</taxon>
        <taxon>Microbacteriaceae</taxon>
        <taxon>Agreia</taxon>
    </lineage>
</organism>
<evidence type="ECO:0000256" key="12">
    <source>
        <dbReference type="ARBA" id="ARBA00023012"/>
    </source>
</evidence>
<feature type="transmembrane region" description="Helical" evidence="15">
    <location>
        <begin position="177"/>
        <end position="200"/>
    </location>
</feature>
<dbReference type="InterPro" id="IPR003594">
    <property type="entry name" value="HATPase_dom"/>
</dbReference>
<dbReference type="Proteomes" id="UP000189735">
    <property type="component" value="Unassembled WGS sequence"/>
</dbReference>
<dbReference type="InterPro" id="IPR000014">
    <property type="entry name" value="PAS"/>
</dbReference>
<reference evidence="18" key="1">
    <citation type="submission" date="2017-02" db="EMBL/GenBank/DDBJ databases">
        <authorList>
            <person name="Varghese N."/>
            <person name="Submissions S."/>
        </authorList>
    </citation>
    <scope>NUCLEOTIDE SEQUENCE [LARGE SCALE GENOMIC DNA]</scope>
    <source>
        <strain evidence="18">VKM Ac-2052</strain>
    </source>
</reference>
<evidence type="ECO:0000256" key="2">
    <source>
        <dbReference type="ARBA" id="ARBA00004651"/>
    </source>
</evidence>
<evidence type="ECO:0000256" key="5">
    <source>
        <dbReference type="ARBA" id="ARBA00022553"/>
    </source>
</evidence>
<evidence type="ECO:0000256" key="14">
    <source>
        <dbReference type="SAM" id="MobiDB-lite"/>
    </source>
</evidence>
<dbReference type="InterPro" id="IPR029151">
    <property type="entry name" value="Sensor-like_sf"/>
</dbReference>
<keyword evidence="13 15" id="KW-0472">Membrane</keyword>
<accession>A0A1T4Y8G1</accession>
<dbReference type="CDD" id="cd00130">
    <property type="entry name" value="PAS"/>
    <property type="match status" value="1"/>
</dbReference>
<keyword evidence="12" id="KW-0902">Two-component regulatory system</keyword>
<dbReference type="GO" id="GO:0000155">
    <property type="term" value="F:phosphorelay sensor kinase activity"/>
    <property type="evidence" value="ECO:0007669"/>
    <property type="project" value="InterPro"/>
</dbReference>
<keyword evidence="9 17" id="KW-0418">Kinase</keyword>
<keyword evidence="5" id="KW-0597">Phosphoprotein</keyword>
<dbReference type="RefSeq" id="WP_176141296.1">
    <property type="nucleotide sequence ID" value="NZ_FUYG01000006.1"/>
</dbReference>
<evidence type="ECO:0000256" key="10">
    <source>
        <dbReference type="ARBA" id="ARBA00022840"/>
    </source>
</evidence>
<feature type="domain" description="Histidine kinase" evidence="16">
    <location>
        <begin position="389"/>
        <end position="518"/>
    </location>
</feature>
<feature type="transmembrane region" description="Helical" evidence="15">
    <location>
        <begin position="7"/>
        <end position="31"/>
    </location>
</feature>
<keyword evidence="8" id="KW-0547">Nucleotide-binding</keyword>
<dbReference type="SUPFAM" id="SSF55874">
    <property type="entry name" value="ATPase domain of HSP90 chaperone/DNA topoisomerase II/histidine kinase"/>
    <property type="match status" value="1"/>
</dbReference>
<dbReference type="Gene3D" id="3.30.565.10">
    <property type="entry name" value="Histidine kinase-like ATPase, C-terminal domain"/>
    <property type="match status" value="1"/>
</dbReference>
<evidence type="ECO:0000313" key="17">
    <source>
        <dbReference type="EMBL" id="SKA97788.1"/>
    </source>
</evidence>
<dbReference type="GO" id="GO:0009927">
    <property type="term" value="F:histidine phosphotransfer kinase activity"/>
    <property type="evidence" value="ECO:0007669"/>
    <property type="project" value="TreeGrafter"/>
</dbReference>
<evidence type="ECO:0000256" key="6">
    <source>
        <dbReference type="ARBA" id="ARBA00022679"/>
    </source>
</evidence>
<dbReference type="EC" id="2.7.13.3" evidence="3"/>
<feature type="compositionally biased region" description="Low complexity" evidence="14">
    <location>
        <begin position="529"/>
        <end position="544"/>
    </location>
</feature>
<dbReference type="AlphaFoldDB" id="A0A1T4Y8G1"/>
<evidence type="ECO:0000259" key="16">
    <source>
        <dbReference type="PROSITE" id="PS50109"/>
    </source>
</evidence>
<keyword evidence="4" id="KW-1003">Cell membrane</keyword>
<dbReference type="SUPFAM" id="SSF55890">
    <property type="entry name" value="Sporulation response regulatory protein Spo0B"/>
    <property type="match status" value="1"/>
</dbReference>
<name>A0A1T4Y8G1_9MICO</name>
<evidence type="ECO:0000256" key="13">
    <source>
        <dbReference type="ARBA" id="ARBA00023136"/>
    </source>
</evidence>
<dbReference type="PANTHER" id="PTHR43047">
    <property type="entry name" value="TWO-COMPONENT HISTIDINE PROTEIN KINASE"/>
    <property type="match status" value="1"/>
</dbReference>
<dbReference type="InterPro" id="IPR036890">
    <property type="entry name" value="HATPase_C_sf"/>
</dbReference>
<evidence type="ECO:0000256" key="3">
    <source>
        <dbReference type="ARBA" id="ARBA00012438"/>
    </source>
</evidence>
<evidence type="ECO:0000256" key="8">
    <source>
        <dbReference type="ARBA" id="ARBA00022741"/>
    </source>
</evidence>
<dbReference type="PROSITE" id="PS50109">
    <property type="entry name" value="HIS_KIN"/>
    <property type="match status" value="1"/>
</dbReference>
<dbReference type="Gene3D" id="3.30.450.20">
    <property type="entry name" value="PAS domain"/>
    <property type="match status" value="2"/>
</dbReference>
<comment type="subcellular location">
    <subcellularLocation>
        <location evidence="2">Cell membrane</location>
        <topology evidence="2">Multi-pass membrane protein</topology>
    </subcellularLocation>
</comment>
<dbReference type="EMBL" id="FUYG01000006">
    <property type="protein sequence ID" value="SKA97788.1"/>
    <property type="molecule type" value="Genomic_DNA"/>
</dbReference>
<dbReference type="Pfam" id="PF17203">
    <property type="entry name" value="sCache_3_2"/>
    <property type="match status" value="1"/>
</dbReference>
<keyword evidence="10" id="KW-0067">ATP-binding</keyword>
<comment type="catalytic activity">
    <reaction evidence="1">
        <text>ATP + protein L-histidine = ADP + protein N-phospho-L-histidine.</text>
        <dbReference type="EC" id="2.7.13.3"/>
    </reaction>
</comment>
<evidence type="ECO:0000256" key="7">
    <source>
        <dbReference type="ARBA" id="ARBA00022692"/>
    </source>
</evidence>
<keyword evidence="11 15" id="KW-1133">Transmembrane helix</keyword>
<feature type="region of interest" description="Disordered" evidence="14">
    <location>
        <begin position="521"/>
        <end position="544"/>
    </location>
</feature>
<dbReference type="SUPFAM" id="SSF55785">
    <property type="entry name" value="PYP-like sensor domain (PAS domain)"/>
    <property type="match status" value="1"/>
</dbReference>
<proteinExistence type="predicted"/>
<feature type="region of interest" description="Disordered" evidence="14">
    <location>
        <begin position="564"/>
        <end position="586"/>
    </location>
</feature>
<dbReference type="Pfam" id="PF02518">
    <property type="entry name" value="HATPase_c"/>
    <property type="match status" value="1"/>
</dbReference>
<dbReference type="InterPro" id="IPR004358">
    <property type="entry name" value="Sig_transdc_His_kin-like_C"/>
</dbReference>
<dbReference type="SMART" id="SM00387">
    <property type="entry name" value="HATPase_c"/>
    <property type="match status" value="1"/>
</dbReference>
<dbReference type="PANTHER" id="PTHR43047:SF62">
    <property type="entry name" value="SENSOR HISTIDINE KINASE DPIB"/>
    <property type="match status" value="1"/>
</dbReference>